<reference evidence="2" key="1">
    <citation type="journal article" date="2018" name="Nat. Plants">
        <title>Whole-genome landscape of Medicago truncatula symbiotic genes.</title>
        <authorList>
            <person name="Pecrix Y."/>
            <person name="Gamas P."/>
            <person name="Carrere S."/>
        </authorList>
    </citation>
    <scope>NUCLEOTIDE SEQUENCE</scope>
    <source>
        <tissue evidence="2">Leaves</tissue>
    </source>
</reference>
<organism evidence="2">
    <name type="scientific">Medicago truncatula</name>
    <name type="common">Barrel medic</name>
    <name type="synonym">Medicago tribuloides</name>
    <dbReference type="NCBI Taxonomy" id="3880"/>
    <lineage>
        <taxon>Eukaryota</taxon>
        <taxon>Viridiplantae</taxon>
        <taxon>Streptophyta</taxon>
        <taxon>Embryophyta</taxon>
        <taxon>Tracheophyta</taxon>
        <taxon>Spermatophyta</taxon>
        <taxon>Magnoliopsida</taxon>
        <taxon>eudicotyledons</taxon>
        <taxon>Gunneridae</taxon>
        <taxon>Pentapetalae</taxon>
        <taxon>rosids</taxon>
        <taxon>fabids</taxon>
        <taxon>Fabales</taxon>
        <taxon>Fabaceae</taxon>
        <taxon>Papilionoideae</taxon>
        <taxon>50 kb inversion clade</taxon>
        <taxon>NPAAA clade</taxon>
        <taxon>Hologalegina</taxon>
        <taxon>IRL clade</taxon>
        <taxon>Trifolieae</taxon>
        <taxon>Medicago</taxon>
    </lineage>
</organism>
<dbReference type="AlphaFoldDB" id="A0A396J576"/>
<keyword evidence="1" id="KW-0812">Transmembrane</keyword>
<feature type="transmembrane region" description="Helical" evidence="1">
    <location>
        <begin position="35"/>
        <end position="54"/>
    </location>
</feature>
<keyword evidence="1" id="KW-1133">Transmembrane helix</keyword>
<proteinExistence type="predicted"/>
<evidence type="ECO:0008006" key="3">
    <source>
        <dbReference type="Google" id="ProtNLM"/>
    </source>
</evidence>
<evidence type="ECO:0000313" key="2">
    <source>
        <dbReference type="EMBL" id="RHN72452.1"/>
    </source>
</evidence>
<comment type="caution">
    <text evidence="2">The sequence shown here is derived from an EMBL/GenBank/DDBJ whole genome shotgun (WGS) entry which is preliminary data.</text>
</comment>
<keyword evidence="1" id="KW-0472">Membrane</keyword>
<name>A0A396J576_MEDTR</name>
<feature type="transmembrane region" description="Helical" evidence="1">
    <location>
        <begin position="6"/>
        <end position="28"/>
    </location>
</feature>
<sequence>MSVWSVVQFGVHLLFCVWVWEFVLVGVLRLILTGLGVVSAVWCCDFGVGCYYTFLSMY</sequence>
<dbReference type="EMBL" id="PSQE01000002">
    <property type="protein sequence ID" value="RHN72452.1"/>
    <property type="molecule type" value="Genomic_DNA"/>
</dbReference>
<gene>
    <name evidence="2" type="ORF">MtrunA17_Chr2g0287801</name>
</gene>
<dbReference type="Gramene" id="rna8164">
    <property type="protein sequence ID" value="RHN72452.1"/>
    <property type="gene ID" value="gene8164"/>
</dbReference>
<evidence type="ECO:0000256" key="1">
    <source>
        <dbReference type="SAM" id="Phobius"/>
    </source>
</evidence>
<accession>A0A396J576</accession>
<dbReference type="Proteomes" id="UP000265566">
    <property type="component" value="Chromosome 2"/>
</dbReference>
<protein>
    <recommendedName>
        <fullName evidence="3">Transmembrane protein</fullName>
    </recommendedName>
</protein>